<dbReference type="Proteomes" id="UP000887566">
    <property type="component" value="Unplaced"/>
</dbReference>
<dbReference type="InterPro" id="IPR005365">
    <property type="entry name" value="Npr3"/>
</dbReference>
<name>A0A914WBV3_9BILA</name>
<dbReference type="AlphaFoldDB" id="A0A914WBV3"/>
<protein>
    <recommendedName>
        <fullName evidence="2">GATOR complex protein NPRL3</fullName>
    </recommendedName>
    <alternativeName>
        <fullName evidence="2">Nitrogen permease regulator 3-like protein</fullName>
    </alternativeName>
</protein>
<dbReference type="GO" id="GO:1990130">
    <property type="term" value="C:GATOR1 complex"/>
    <property type="evidence" value="ECO:0007669"/>
    <property type="project" value="UniProtKB-UniRule"/>
</dbReference>
<keyword evidence="2" id="KW-0732">Signal</keyword>
<accession>A0A914WBV3</accession>
<comment type="subcellular location">
    <subcellularLocation>
        <location evidence="2">Lysosome</location>
    </subcellularLocation>
</comment>
<dbReference type="InterPro" id="IPR056603">
    <property type="entry name" value="HTH_NPRL3"/>
</dbReference>
<evidence type="ECO:0000259" key="3">
    <source>
        <dbReference type="Pfam" id="PF24064"/>
    </source>
</evidence>
<comment type="similarity">
    <text evidence="1 2">Belongs to the NPR3 family.</text>
</comment>
<evidence type="ECO:0000313" key="5">
    <source>
        <dbReference type="WBParaSite" id="PSAMB.scaffold3495size18043.g21769.t1"/>
    </source>
</evidence>
<reference evidence="5" key="1">
    <citation type="submission" date="2022-11" db="UniProtKB">
        <authorList>
            <consortium name="WormBaseParasite"/>
        </authorList>
    </citation>
    <scope>IDENTIFICATION</scope>
</reference>
<keyword evidence="2" id="KW-0458">Lysosome</keyword>
<evidence type="ECO:0000256" key="1">
    <source>
        <dbReference type="ARBA" id="ARBA00010546"/>
    </source>
</evidence>
<keyword evidence="4" id="KW-1185">Reference proteome</keyword>
<dbReference type="GO" id="GO:0038202">
    <property type="term" value="P:TORC1 signaling"/>
    <property type="evidence" value="ECO:0007669"/>
    <property type="project" value="TreeGrafter"/>
</dbReference>
<dbReference type="Pfam" id="PF03666">
    <property type="entry name" value="NPR3"/>
    <property type="match status" value="1"/>
</dbReference>
<comment type="function">
    <text evidence="2">As a component of the GATOR1 complex functions as an inhibitor of the amino acid-sensing branch of the TORC1 pathway.</text>
</comment>
<proteinExistence type="inferred from homology"/>
<dbReference type="GO" id="GO:0005764">
    <property type="term" value="C:lysosome"/>
    <property type="evidence" value="ECO:0007669"/>
    <property type="project" value="UniProtKB-SubCell"/>
</dbReference>
<dbReference type="GO" id="GO:0034198">
    <property type="term" value="P:cellular response to amino acid starvation"/>
    <property type="evidence" value="ECO:0007669"/>
    <property type="project" value="UniProtKB-UniRule"/>
</dbReference>
<sequence>MVSKPSDSLSPLGVVFVSKGANAEQLLFMYPFDTNEPHRYETTTYSTPYSVYSVPKGYLEPPTLIASHNRLHQDQEGEGDHVHGFGISESMMAHLFTVNKEIANQPFEIKIDAIRYAGFPLLLSKRLNEAQPSSSATDGNLPRPDLFNIVFVLKASVSRSIVASYQALSKRLALAIDHEESRCRYMSRQTQIMLQAHDEIRALPEGHSESAYRLILTKSELARQLKHVYNDIREYGFISLHINDWVEVSFCLQQKALQRVGIPSTSLEKLESALQYLRPYHGILVLEDVPLSIDASPTIVQLLRYCTPSKSLQDICSDADLPLSQVFLVVRHLITWCKAVVIYPLCETNLYAVAPDAALSKQLIEQFSETTPNHQLSTVLAEFSPPVTLLDFTNPMLHEMEEQVVRRRIVVWALRHHLLVQLHTYLYILPPLSTSARLCDAPASERNMRIENRLKESKLDAAVVESLSDICHMKRDAVTPEALYEDLQFFLRLTKYFDGEHHIEDIMYSENCNRSSLLRILDAFEAVLVTSIRQDSFSCAIRSRKRLDMPNSS</sequence>
<dbReference type="WBParaSite" id="PSAMB.scaffold3495size18043.g21769.t1">
    <property type="protein sequence ID" value="PSAMB.scaffold3495size18043.g21769.t1"/>
    <property type="gene ID" value="PSAMB.scaffold3495size18043.g21769"/>
</dbReference>
<dbReference type="PANTHER" id="PTHR13153:SF5">
    <property type="entry name" value="GATOR COMPLEX PROTEIN NPRL3"/>
    <property type="match status" value="1"/>
</dbReference>
<feature type="domain" description="GATOR1 complex protein NPRL3 C-terminal HTH" evidence="3">
    <location>
        <begin position="485"/>
        <end position="529"/>
    </location>
</feature>
<evidence type="ECO:0000256" key="2">
    <source>
        <dbReference type="RuleBase" id="RU368069"/>
    </source>
</evidence>
<evidence type="ECO:0000313" key="4">
    <source>
        <dbReference type="Proteomes" id="UP000887566"/>
    </source>
</evidence>
<dbReference type="Pfam" id="PF24064">
    <property type="entry name" value="HTH_NPRL3"/>
    <property type="match status" value="1"/>
</dbReference>
<dbReference type="GO" id="GO:0010508">
    <property type="term" value="P:positive regulation of autophagy"/>
    <property type="evidence" value="ECO:0007669"/>
    <property type="project" value="TreeGrafter"/>
</dbReference>
<dbReference type="GO" id="GO:1904262">
    <property type="term" value="P:negative regulation of TORC1 signaling"/>
    <property type="evidence" value="ECO:0007669"/>
    <property type="project" value="TreeGrafter"/>
</dbReference>
<organism evidence="4 5">
    <name type="scientific">Plectus sambesii</name>
    <dbReference type="NCBI Taxonomy" id="2011161"/>
    <lineage>
        <taxon>Eukaryota</taxon>
        <taxon>Metazoa</taxon>
        <taxon>Ecdysozoa</taxon>
        <taxon>Nematoda</taxon>
        <taxon>Chromadorea</taxon>
        <taxon>Plectida</taxon>
        <taxon>Plectina</taxon>
        <taxon>Plectoidea</taxon>
        <taxon>Plectidae</taxon>
        <taxon>Plectus</taxon>
    </lineage>
</organism>
<dbReference type="PANTHER" id="PTHR13153">
    <property type="entry name" value="CGTHBA PROTEIN -14 GENE PROTEIN"/>
    <property type="match status" value="1"/>
</dbReference>